<keyword evidence="10" id="KW-0732">Signal</keyword>
<evidence type="ECO:0000259" key="12">
    <source>
        <dbReference type="Pfam" id="PF07715"/>
    </source>
</evidence>
<dbReference type="InterPro" id="IPR000531">
    <property type="entry name" value="Beta-barrel_TonB"/>
</dbReference>
<dbReference type="InterPro" id="IPR012910">
    <property type="entry name" value="Plug_dom"/>
</dbReference>
<feature type="domain" description="TonB-dependent receptor-like beta-barrel" evidence="11">
    <location>
        <begin position="300"/>
        <end position="788"/>
    </location>
</feature>
<evidence type="ECO:0000256" key="2">
    <source>
        <dbReference type="ARBA" id="ARBA00022448"/>
    </source>
</evidence>
<evidence type="ECO:0000256" key="3">
    <source>
        <dbReference type="ARBA" id="ARBA00022452"/>
    </source>
</evidence>
<evidence type="ECO:0000256" key="5">
    <source>
        <dbReference type="ARBA" id="ARBA00023077"/>
    </source>
</evidence>
<dbReference type="Gene3D" id="2.40.170.20">
    <property type="entry name" value="TonB-dependent receptor, beta-barrel domain"/>
    <property type="match status" value="1"/>
</dbReference>
<keyword evidence="13" id="KW-0675">Receptor</keyword>
<keyword evidence="2 8" id="KW-0813">Transport</keyword>
<comment type="caution">
    <text evidence="13">The sequence shown here is derived from an EMBL/GenBank/DDBJ whole genome shotgun (WGS) entry which is preliminary data.</text>
</comment>
<dbReference type="PANTHER" id="PTHR47234">
    <property type="match status" value="1"/>
</dbReference>
<dbReference type="CDD" id="cd01347">
    <property type="entry name" value="ligand_gated_channel"/>
    <property type="match status" value="1"/>
</dbReference>
<protein>
    <submittedName>
        <fullName evidence="13">TonB-dependent receptor plug domain-containing protein</fullName>
    </submittedName>
</protein>
<feature type="domain" description="TonB-dependent receptor plug" evidence="12">
    <location>
        <begin position="70"/>
        <end position="189"/>
    </location>
</feature>
<evidence type="ECO:0000256" key="8">
    <source>
        <dbReference type="PROSITE-ProRule" id="PRU01360"/>
    </source>
</evidence>
<evidence type="ECO:0000256" key="10">
    <source>
        <dbReference type="SAM" id="SignalP"/>
    </source>
</evidence>
<dbReference type="EMBL" id="JBHSMK010000004">
    <property type="protein sequence ID" value="MFC5436557.1"/>
    <property type="molecule type" value="Genomic_DNA"/>
</dbReference>
<evidence type="ECO:0000256" key="1">
    <source>
        <dbReference type="ARBA" id="ARBA00004571"/>
    </source>
</evidence>
<evidence type="ECO:0000256" key="7">
    <source>
        <dbReference type="ARBA" id="ARBA00023237"/>
    </source>
</evidence>
<sequence length="829" mass="88853">MNKRPGRITPTLLAAAVLLALVRPAAAQNASPPASGAVPAQTPTETPARVRNLGPVVVTGTRAGNRTESSSLTPIDVISADVLKQTGTIDLTQALARAIPSLNFPFAPASDTFAFQRPFQLRGLSPDQVLVLVNGKRWHSGALLLSLGQIGQGSQGIDLNTIPMSAIDHVEVLRDGASAQYGSDALAGVINIILKKGAKGGDVQATGGQYSAGDGRQWQGSANLGFPLGGDKGWMRFAMEKSNQSPTNRAGVDRRPGFSQLGPKFQFGAVSFKNQNLLLNTQYDISPGVQFYAFGHYGRRVGEPRGFFRYGTNTPSPNNALIGLVYPDGFLPKEHGVSIDRSLVAGLRGVANGWHWDVSANYGGNRVFYSTLNTTNYALLNDFGSSPTGFHDGTLTATQQTFDIDISKEMRASWLPNPVTVSFGTQWLRQAYNVEAGEPGSYYVGTSGVRGGAQGFAGWGPQDAMSVARRDLAEYVQLETNLTDKLGVSLAARHEDYSDFGTTTSGALSARFDFTDTFALRGSASTGFRAPTLGQQHYSETTSASFGAGNSLGLPPGIYLRGLVPVGNPIAVLLGSEPLKPEKSRNYTFGMVWNPSDALSLSIDAYQISVSDRIALSSSISTSTPAVKDYLAANGVTNLQYSGIAYFTNAGDVRSQGVDWVSSYRSDFSNGGTLMTTLSATYNKNKVTGVRPNPAVLDSLGAIFLRLNRSATKGLLADTAPRSKVILTETYNFGRWGVTGTATRYGRITSYGSTSYLNDQVYPHKWIIDLALNYNLDQWTFTVGSDNVLDTYPAKTRQDSDQNGAFPYSSSSPFGFQGAFVYGKVMYHW</sequence>
<feature type="chain" id="PRO_5046950230" evidence="10">
    <location>
        <begin position="28"/>
        <end position="829"/>
    </location>
</feature>
<comment type="subcellular location">
    <subcellularLocation>
        <location evidence="1 8">Cell outer membrane</location>
        <topology evidence="1 8">Multi-pass membrane protein</topology>
    </subcellularLocation>
</comment>
<evidence type="ECO:0000259" key="11">
    <source>
        <dbReference type="Pfam" id="PF00593"/>
    </source>
</evidence>
<dbReference type="Gene3D" id="2.170.130.10">
    <property type="entry name" value="TonB-dependent receptor, plug domain"/>
    <property type="match status" value="1"/>
</dbReference>
<keyword evidence="7 8" id="KW-0998">Cell outer membrane</keyword>
<evidence type="ECO:0000313" key="13">
    <source>
        <dbReference type="EMBL" id="MFC5436557.1"/>
    </source>
</evidence>
<dbReference type="InterPro" id="IPR036942">
    <property type="entry name" value="Beta-barrel_TonB_sf"/>
</dbReference>
<organism evidence="13 14">
    <name type="scientific">Rhodanobacter umsongensis</name>
    <dbReference type="NCBI Taxonomy" id="633153"/>
    <lineage>
        <taxon>Bacteria</taxon>
        <taxon>Pseudomonadati</taxon>
        <taxon>Pseudomonadota</taxon>
        <taxon>Gammaproteobacteria</taxon>
        <taxon>Lysobacterales</taxon>
        <taxon>Rhodanobacteraceae</taxon>
        <taxon>Rhodanobacter</taxon>
    </lineage>
</organism>
<keyword evidence="14" id="KW-1185">Reference proteome</keyword>
<dbReference type="InterPro" id="IPR037066">
    <property type="entry name" value="Plug_dom_sf"/>
</dbReference>
<proteinExistence type="inferred from homology"/>
<evidence type="ECO:0000256" key="9">
    <source>
        <dbReference type="RuleBase" id="RU003357"/>
    </source>
</evidence>
<reference evidence="14" key="1">
    <citation type="journal article" date="2019" name="Int. J. Syst. Evol. Microbiol.">
        <title>The Global Catalogue of Microorganisms (GCM) 10K type strain sequencing project: providing services to taxonomists for standard genome sequencing and annotation.</title>
        <authorList>
            <consortium name="The Broad Institute Genomics Platform"/>
            <consortium name="The Broad Institute Genome Sequencing Center for Infectious Disease"/>
            <person name="Wu L."/>
            <person name="Ma J."/>
        </authorList>
    </citation>
    <scope>NUCLEOTIDE SEQUENCE [LARGE SCALE GENOMIC DNA]</scope>
    <source>
        <strain evidence="14">JCM 17130</strain>
    </source>
</reference>
<keyword evidence="5 9" id="KW-0798">TonB box</keyword>
<dbReference type="Proteomes" id="UP001596013">
    <property type="component" value="Unassembled WGS sequence"/>
</dbReference>
<dbReference type="PANTHER" id="PTHR47234:SF3">
    <property type="entry name" value="SECRETIN_TONB SHORT N-TERMINAL DOMAIN-CONTAINING PROTEIN"/>
    <property type="match status" value="1"/>
</dbReference>
<dbReference type="Pfam" id="PF07715">
    <property type="entry name" value="Plug"/>
    <property type="match status" value="1"/>
</dbReference>
<evidence type="ECO:0000313" key="14">
    <source>
        <dbReference type="Proteomes" id="UP001596013"/>
    </source>
</evidence>
<evidence type="ECO:0000256" key="4">
    <source>
        <dbReference type="ARBA" id="ARBA00022692"/>
    </source>
</evidence>
<feature type="signal peptide" evidence="10">
    <location>
        <begin position="1"/>
        <end position="27"/>
    </location>
</feature>
<keyword evidence="3 8" id="KW-1134">Transmembrane beta strand</keyword>
<accession>A0ABW0JL66</accession>
<dbReference type="PROSITE" id="PS52016">
    <property type="entry name" value="TONB_DEPENDENT_REC_3"/>
    <property type="match status" value="1"/>
</dbReference>
<evidence type="ECO:0000256" key="6">
    <source>
        <dbReference type="ARBA" id="ARBA00023136"/>
    </source>
</evidence>
<comment type="similarity">
    <text evidence="8 9">Belongs to the TonB-dependent receptor family.</text>
</comment>
<dbReference type="RefSeq" id="WP_377304053.1">
    <property type="nucleotide sequence ID" value="NZ_JBHSMK010000004.1"/>
</dbReference>
<keyword evidence="6 8" id="KW-0472">Membrane</keyword>
<dbReference type="InterPro" id="IPR039426">
    <property type="entry name" value="TonB-dep_rcpt-like"/>
</dbReference>
<name>A0ABW0JL66_9GAMM</name>
<keyword evidence="4 8" id="KW-0812">Transmembrane</keyword>
<gene>
    <name evidence="13" type="ORF">ACFPME_08310</name>
</gene>
<dbReference type="SUPFAM" id="SSF56935">
    <property type="entry name" value="Porins"/>
    <property type="match status" value="1"/>
</dbReference>
<dbReference type="Pfam" id="PF00593">
    <property type="entry name" value="TonB_dep_Rec_b-barrel"/>
    <property type="match status" value="1"/>
</dbReference>